<sequence>MEFDLTKTLVAFLAVNLLGVGALMSAPMGMTESTILTMVLPSMLVFGAITLAIGVKFGEYRASGA</sequence>
<accession>A0AAE3FSP8</accession>
<gene>
    <name evidence="2" type="ORF">AArcSt11_13145</name>
</gene>
<dbReference type="InterPro" id="IPR055757">
    <property type="entry name" value="DUF7333"/>
</dbReference>
<keyword evidence="3" id="KW-1185">Reference proteome</keyword>
<dbReference type="EMBL" id="JAKRVY010000008">
    <property type="protein sequence ID" value="MCL9814599.1"/>
    <property type="molecule type" value="Genomic_DNA"/>
</dbReference>
<name>A0AAE3FSP8_9EURY</name>
<comment type="caution">
    <text evidence="2">The sequence shown here is derived from an EMBL/GenBank/DDBJ whole genome shotgun (WGS) entry which is preliminary data.</text>
</comment>
<keyword evidence="1" id="KW-0812">Transmembrane</keyword>
<protein>
    <submittedName>
        <fullName evidence="2">Uncharacterized protein</fullName>
    </submittedName>
</protein>
<evidence type="ECO:0000313" key="2">
    <source>
        <dbReference type="EMBL" id="MCL9814599.1"/>
    </source>
</evidence>
<dbReference type="Pfam" id="PF24020">
    <property type="entry name" value="DUF7333"/>
    <property type="match status" value="1"/>
</dbReference>
<keyword evidence="1" id="KW-1133">Transmembrane helix</keyword>
<dbReference type="RefSeq" id="WP_250597716.1">
    <property type="nucleotide sequence ID" value="NZ_JAKRVY010000008.1"/>
</dbReference>
<feature type="transmembrane region" description="Helical" evidence="1">
    <location>
        <begin position="35"/>
        <end position="55"/>
    </location>
</feature>
<dbReference type="AlphaFoldDB" id="A0AAE3FSP8"/>
<dbReference type="Proteomes" id="UP001202674">
    <property type="component" value="Unassembled WGS sequence"/>
</dbReference>
<reference evidence="2 3" key="1">
    <citation type="journal article" date="2022" name="Syst. Appl. Microbiol.">
        <title>Natronocalculus amylovorans gen. nov., sp. nov., and Natranaeroarchaeum aerophilus sp. nov., dominant culturable amylolytic natronoarchaea from hypersaline soda lakes in southwestern Siberia.</title>
        <authorList>
            <person name="Sorokin D.Y."/>
            <person name="Elcheninov A.G."/>
            <person name="Khizhniak T.V."/>
            <person name="Koenen M."/>
            <person name="Bale N.J."/>
            <person name="Damste J.S.S."/>
            <person name="Kublanov I.V."/>
        </authorList>
    </citation>
    <scope>NUCLEOTIDE SEQUENCE [LARGE SCALE GENOMIC DNA]</scope>
    <source>
        <strain evidence="2 3">AArc-St1-1</strain>
    </source>
</reference>
<keyword evidence="1" id="KW-0472">Membrane</keyword>
<evidence type="ECO:0000256" key="1">
    <source>
        <dbReference type="SAM" id="Phobius"/>
    </source>
</evidence>
<organism evidence="2 3">
    <name type="scientific">Natranaeroarchaeum aerophilus</name>
    <dbReference type="NCBI Taxonomy" id="2917711"/>
    <lineage>
        <taxon>Archaea</taxon>
        <taxon>Methanobacteriati</taxon>
        <taxon>Methanobacteriota</taxon>
        <taxon>Stenosarchaea group</taxon>
        <taxon>Halobacteria</taxon>
        <taxon>Halobacteriales</taxon>
        <taxon>Natronoarchaeaceae</taxon>
        <taxon>Natranaeroarchaeum</taxon>
    </lineage>
</organism>
<proteinExistence type="predicted"/>
<evidence type="ECO:0000313" key="3">
    <source>
        <dbReference type="Proteomes" id="UP001202674"/>
    </source>
</evidence>